<dbReference type="InterPro" id="IPR003675">
    <property type="entry name" value="Rce1/LyrA-like_dom"/>
</dbReference>
<name>F9T4E9_9VIBR</name>
<accession>F9T4E9</accession>
<gene>
    <name evidence="3" type="ORF">IX91_03775</name>
    <name evidence="4" type="ORF">VITU9109_08867</name>
</gene>
<evidence type="ECO:0000313" key="6">
    <source>
        <dbReference type="Proteomes" id="UP000030071"/>
    </source>
</evidence>
<feature type="transmembrane region" description="Helical" evidence="1">
    <location>
        <begin position="213"/>
        <end position="233"/>
    </location>
</feature>
<evidence type="ECO:0000256" key="1">
    <source>
        <dbReference type="SAM" id="Phobius"/>
    </source>
</evidence>
<sequence length="246" mass="28307">MNIYGRQENTLLMFALVCAISVFVFPALIGFIAFVCLYVCFVANYWRLEWFQASNELRKACLSLVPLGFSGWVLWSPDPSPLWATGWVQCGVTTVVFVLVLAWQAFQCRALLKTPVLTQMIFAECDLRERWTYVSFILLCAIGEELLFRGVLYRLLSHHWGAFLLLSSLMFYFWHALMPWARRTYQRCDYVKQAMLALSSSSLLVMTDSIYPSLALHLAYNLGVCLPFFIYIYSRNTHYADSISGS</sequence>
<reference evidence="4 5" key="2">
    <citation type="journal article" date="2012" name="Int. J. Syst. Evol. Microbiol.">
        <title>Vibrio caribbeanicus sp. nov., isolated from the marine sponge Scleritoderma cyanea.</title>
        <authorList>
            <person name="Hoffmann M."/>
            <person name="Monday S.R."/>
            <person name="Allard M.W."/>
            <person name="Strain E.A."/>
            <person name="Whittaker P."/>
            <person name="Naum M."/>
            <person name="McCarthy P.J."/>
            <person name="Lopez J.V."/>
            <person name="Fischer M."/>
            <person name="Brown E.W."/>
        </authorList>
    </citation>
    <scope>NUCLEOTIDE SEQUENCE [LARGE SCALE GENOMIC DNA]</scope>
    <source>
        <strain evidence="4 5">ATCC 19109</strain>
    </source>
</reference>
<evidence type="ECO:0000313" key="4">
    <source>
        <dbReference type="EMBL" id="EGU56060.1"/>
    </source>
</evidence>
<feature type="transmembrane region" description="Helical" evidence="1">
    <location>
        <begin position="81"/>
        <end position="103"/>
    </location>
</feature>
<dbReference type="Pfam" id="PF02517">
    <property type="entry name" value="Rce1-like"/>
    <property type="match status" value="1"/>
</dbReference>
<evidence type="ECO:0000259" key="2">
    <source>
        <dbReference type="Pfam" id="PF02517"/>
    </source>
</evidence>
<dbReference type="GO" id="GO:0006508">
    <property type="term" value="P:proteolysis"/>
    <property type="evidence" value="ECO:0007669"/>
    <property type="project" value="UniProtKB-KW"/>
</dbReference>
<protein>
    <submittedName>
        <fullName evidence="4">Amino terminal protease family protein</fullName>
    </submittedName>
    <submittedName>
        <fullName evidence="3">Peptidase</fullName>
    </submittedName>
</protein>
<reference evidence="3 6" key="3">
    <citation type="submission" date="2014-08" db="EMBL/GenBank/DDBJ databases">
        <title>First Complete Genome Sequence of the Shellfish Pathogen Vibrio tubiashii.</title>
        <authorList>
            <person name="Richards G.P."/>
            <person name="Needleman D.S."/>
            <person name="Watson M.A."/>
            <person name="Bono J.L."/>
        </authorList>
    </citation>
    <scope>NUCLEOTIDE SEQUENCE [LARGE SCALE GENOMIC DNA]</scope>
    <source>
        <strain evidence="3 6">ATCC 19109</strain>
    </source>
</reference>
<dbReference type="AlphaFoldDB" id="F9T4E9"/>
<dbReference type="PATRIC" id="fig|1051646.9.peg.731"/>
<keyword evidence="4" id="KW-0378">Hydrolase</keyword>
<proteinExistence type="predicted"/>
<dbReference type="EMBL" id="CP009354">
    <property type="protein sequence ID" value="AIW13325.1"/>
    <property type="molecule type" value="Genomic_DNA"/>
</dbReference>
<dbReference type="STRING" id="1051646.IX91_03775"/>
<feature type="domain" description="CAAX prenyl protease 2/Lysostaphin resistance protein A-like" evidence="2">
    <location>
        <begin position="131"/>
        <end position="222"/>
    </location>
</feature>
<evidence type="ECO:0000313" key="5">
    <source>
        <dbReference type="Proteomes" id="UP000003836"/>
    </source>
</evidence>
<dbReference type="GO" id="GO:0004175">
    <property type="term" value="F:endopeptidase activity"/>
    <property type="evidence" value="ECO:0007669"/>
    <property type="project" value="UniProtKB-ARBA"/>
</dbReference>
<dbReference type="EMBL" id="AFWI01000124">
    <property type="protein sequence ID" value="EGU56060.1"/>
    <property type="molecule type" value="Genomic_DNA"/>
</dbReference>
<keyword evidence="1" id="KW-0472">Membrane</keyword>
<dbReference type="RefSeq" id="WP_004744383.1">
    <property type="nucleotide sequence ID" value="NZ_AFWI01000124.1"/>
</dbReference>
<dbReference type="GeneID" id="23443831"/>
<evidence type="ECO:0000313" key="3">
    <source>
        <dbReference type="EMBL" id="AIW13325.1"/>
    </source>
</evidence>
<reference evidence="4" key="1">
    <citation type="submission" date="2011-08" db="EMBL/GenBank/DDBJ databases">
        <authorList>
            <person name="Hoffman M."/>
            <person name="Strain E.A."/>
            <person name="Brown E."/>
            <person name="Allard M.W."/>
        </authorList>
    </citation>
    <scope>NUCLEOTIDE SEQUENCE</scope>
    <source>
        <strain evidence="4">ATCC 19109</strain>
    </source>
</reference>
<dbReference type="Proteomes" id="UP000003836">
    <property type="component" value="Unassembled WGS sequence"/>
</dbReference>
<keyword evidence="5" id="KW-1185">Reference proteome</keyword>
<dbReference type="KEGG" id="vtu:IX91_03775"/>
<feature type="transmembrane region" description="Helical" evidence="1">
    <location>
        <begin position="158"/>
        <end position="178"/>
    </location>
</feature>
<keyword evidence="4" id="KW-0645">Protease</keyword>
<keyword evidence="1" id="KW-0812">Transmembrane</keyword>
<feature type="transmembrane region" description="Helical" evidence="1">
    <location>
        <begin position="12"/>
        <end position="45"/>
    </location>
</feature>
<organism evidence="3 6">
    <name type="scientific">Vibrio tubiashii ATCC 19109</name>
    <dbReference type="NCBI Taxonomy" id="1051646"/>
    <lineage>
        <taxon>Bacteria</taxon>
        <taxon>Pseudomonadati</taxon>
        <taxon>Pseudomonadota</taxon>
        <taxon>Gammaproteobacteria</taxon>
        <taxon>Vibrionales</taxon>
        <taxon>Vibrionaceae</taxon>
        <taxon>Vibrio</taxon>
        <taxon>Vibrio oreintalis group</taxon>
    </lineage>
</organism>
<keyword evidence="1" id="KW-1133">Transmembrane helix</keyword>
<dbReference type="Proteomes" id="UP000030071">
    <property type="component" value="Chromosome 1"/>
</dbReference>
<dbReference type="HOGENOM" id="CLU_1128693_0_0_6"/>
<dbReference type="GO" id="GO:0080120">
    <property type="term" value="P:CAAX-box protein maturation"/>
    <property type="evidence" value="ECO:0007669"/>
    <property type="project" value="UniProtKB-ARBA"/>
</dbReference>